<dbReference type="GO" id="GO:0015379">
    <property type="term" value="F:potassium:chloride symporter activity"/>
    <property type="evidence" value="ECO:0007669"/>
    <property type="project" value="InterPro"/>
</dbReference>
<evidence type="ECO:0000256" key="9">
    <source>
        <dbReference type="ARBA" id="ARBA00023136"/>
    </source>
</evidence>
<evidence type="ECO:0000256" key="8">
    <source>
        <dbReference type="ARBA" id="ARBA00023065"/>
    </source>
</evidence>
<accession>A0A2W7N3M0</accession>
<evidence type="ECO:0000256" key="4">
    <source>
        <dbReference type="ARBA" id="ARBA00022538"/>
    </source>
</evidence>
<keyword evidence="8" id="KW-0406">Ion transport</keyword>
<feature type="transmembrane region" description="Helical" evidence="10">
    <location>
        <begin position="190"/>
        <end position="213"/>
    </location>
</feature>
<dbReference type="GO" id="GO:0005886">
    <property type="term" value="C:plasma membrane"/>
    <property type="evidence" value="ECO:0007669"/>
    <property type="project" value="UniProtKB-SubCell"/>
</dbReference>
<dbReference type="AlphaFoldDB" id="A0A2W7N3M0"/>
<gene>
    <name evidence="11" type="ORF">C7437_107125</name>
</gene>
<keyword evidence="7 10" id="KW-1133">Transmembrane helix</keyword>
<dbReference type="PANTHER" id="PTHR32024">
    <property type="entry name" value="TRK SYSTEM POTASSIUM UPTAKE PROTEIN TRKG-RELATED"/>
    <property type="match status" value="1"/>
</dbReference>
<dbReference type="Pfam" id="PF02386">
    <property type="entry name" value="TrkH"/>
    <property type="match status" value="1"/>
</dbReference>
<dbReference type="PANTHER" id="PTHR32024:SF1">
    <property type="entry name" value="KTR SYSTEM POTASSIUM UPTAKE PROTEIN B"/>
    <property type="match status" value="1"/>
</dbReference>
<feature type="transmembrane region" description="Helical" evidence="10">
    <location>
        <begin position="129"/>
        <end position="151"/>
    </location>
</feature>
<keyword evidence="6" id="KW-0630">Potassium</keyword>
<evidence type="ECO:0000256" key="2">
    <source>
        <dbReference type="ARBA" id="ARBA00022448"/>
    </source>
</evidence>
<keyword evidence="3" id="KW-1003">Cell membrane</keyword>
<feature type="transmembrane region" description="Helical" evidence="10">
    <location>
        <begin position="44"/>
        <end position="63"/>
    </location>
</feature>
<keyword evidence="4" id="KW-0633">Potassium transport</keyword>
<evidence type="ECO:0000256" key="1">
    <source>
        <dbReference type="ARBA" id="ARBA00004651"/>
    </source>
</evidence>
<proteinExistence type="predicted"/>
<dbReference type="NCBIfam" id="TIGR00933">
    <property type="entry name" value="2a38"/>
    <property type="match status" value="1"/>
</dbReference>
<keyword evidence="2" id="KW-0813">Transport</keyword>
<feature type="transmembrane region" description="Helical" evidence="10">
    <location>
        <begin position="75"/>
        <end position="99"/>
    </location>
</feature>
<evidence type="ECO:0000313" key="11">
    <source>
        <dbReference type="EMBL" id="PZX03164.1"/>
    </source>
</evidence>
<feature type="transmembrane region" description="Helical" evidence="10">
    <location>
        <begin position="158"/>
        <end position="178"/>
    </location>
</feature>
<feature type="transmembrane region" description="Helical" evidence="10">
    <location>
        <begin position="296"/>
        <end position="327"/>
    </location>
</feature>
<organism evidence="11 12">
    <name type="scientific">Psychrobacillus insolitus</name>
    <dbReference type="NCBI Taxonomy" id="1461"/>
    <lineage>
        <taxon>Bacteria</taxon>
        <taxon>Bacillati</taxon>
        <taxon>Bacillota</taxon>
        <taxon>Bacilli</taxon>
        <taxon>Bacillales</taxon>
        <taxon>Bacillaceae</taxon>
        <taxon>Psychrobacillus</taxon>
    </lineage>
</organism>
<evidence type="ECO:0000313" key="12">
    <source>
        <dbReference type="Proteomes" id="UP000248646"/>
    </source>
</evidence>
<dbReference type="Proteomes" id="UP000248646">
    <property type="component" value="Unassembled WGS sequence"/>
</dbReference>
<dbReference type="RefSeq" id="WP_111440348.1">
    <property type="nucleotide sequence ID" value="NZ_QKZI01000007.1"/>
</dbReference>
<evidence type="ECO:0000256" key="10">
    <source>
        <dbReference type="SAM" id="Phobius"/>
    </source>
</evidence>
<feature type="transmembrane region" description="Helical" evidence="10">
    <location>
        <begin position="374"/>
        <end position="392"/>
    </location>
</feature>
<keyword evidence="5 10" id="KW-0812">Transmembrane</keyword>
<dbReference type="InterPro" id="IPR004772">
    <property type="entry name" value="TrkH"/>
</dbReference>
<dbReference type="InterPro" id="IPR003445">
    <property type="entry name" value="Cat_transpt"/>
</dbReference>
<name>A0A2W7N3M0_9BACI</name>
<evidence type="ECO:0000256" key="7">
    <source>
        <dbReference type="ARBA" id="ARBA00022989"/>
    </source>
</evidence>
<comment type="subcellular location">
    <subcellularLocation>
        <location evidence="1">Cell membrane</location>
        <topology evidence="1">Multi-pass membrane protein</topology>
    </subcellularLocation>
</comment>
<evidence type="ECO:0000256" key="3">
    <source>
        <dbReference type="ARBA" id="ARBA00022475"/>
    </source>
</evidence>
<dbReference type="EMBL" id="QKZI01000007">
    <property type="protein sequence ID" value="PZX03164.1"/>
    <property type="molecule type" value="Genomic_DNA"/>
</dbReference>
<feature type="transmembrane region" description="Helical" evidence="10">
    <location>
        <begin position="404"/>
        <end position="424"/>
    </location>
</feature>
<sequence>MRKRKIKKHPFSAPLIIAGSFFSLIVLGTILLKLPFATTTPISWVDSLFVATSATTVTGLSVFDPGTTLTLFGELVLLVLIQCGGIGLMTFAVAILILLGKKIGLQNRIYLQESFSQGSIGGVVKLTKLILIFVLTVESIATILLTLHWLPTYELADAFYYSLFHVVSAFNNAGFSLFPDNLMSFTYDPIVNFTLSSLFIIGGIGFVVIVDIYQKKSFRTWQLHTKMMVVGTIFLNIFATIILFILEFYNNSTIGKMNLAEKILTSYFNAVTPRTAGFNMIDYGQMEDSSVLFTMLLMFIGGGSASTASGIKLTTFIVNIFATIAYFRSIEEPYLFGRTIRKEVISRSLAISTVSLSIIFVFAFALTITENIPFLPLIFEVFSAFGTVGLTMGITNQLSDIGEILISIIMFLGRIGPLTLFFILTRPKKVNYRYPYDQVFTG</sequence>
<evidence type="ECO:0000256" key="5">
    <source>
        <dbReference type="ARBA" id="ARBA00022692"/>
    </source>
</evidence>
<feature type="transmembrane region" description="Helical" evidence="10">
    <location>
        <begin position="348"/>
        <end position="368"/>
    </location>
</feature>
<reference evidence="11 12" key="1">
    <citation type="submission" date="2018-06" db="EMBL/GenBank/DDBJ databases">
        <title>Genomic Encyclopedia of Type Strains, Phase IV (KMG-IV): sequencing the most valuable type-strain genomes for metagenomic binning, comparative biology and taxonomic classification.</title>
        <authorList>
            <person name="Goeker M."/>
        </authorList>
    </citation>
    <scope>NUCLEOTIDE SEQUENCE [LARGE SCALE GENOMIC DNA]</scope>
    <source>
        <strain evidence="11 12">DSM 5</strain>
    </source>
</reference>
<comment type="caution">
    <text evidence="11">The sequence shown here is derived from an EMBL/GenBank/DDBJ whole genome shotgun (WGS) entry which is preliminary data.</text>
</comment>
<feature type="transmembrane region" description="Helical" evidence="10">
    <location>
        <begin position="225"/>
        <end position="249"/>
    </location>
</feature>
<keyword evidence="12" id="KW-1185">Reference proteome</keyword>
<keyword evidence="9 10" id="KW-0472">Membrane</keyword>
<dbReference type="OrthoDB" id="9810952at2"/>
<evidence type="ECO:0000256" key="6">
    <source>
        <dbReference type="ARBA" id="ARBA00022958"/>
    </source>
</evidence>
<protein>
    <submittedName>
        <fullName evidence="11">Trk system potassium uptake protein TrkH</fullName>
    </submittedName>
</protein>
<feature type="transmembrane region" description="Helical" evidence="10">
    <location>
        <begin position="12"/>
        <end position="32"/>
    </location>
</feature>